<reference evidence="1 2" key="1">
    <citation type="submission" date="2020-08" db="EMBL/GenBank/DDBJ databases">
        <title>Genomic Encyclopedia of Type Strains, Phase III (KMG-III): the genomes of soil and plant-associated and newly described type strains.</title>
        <authorList>
            <person name="Whitman W."/>
        </authorList>
    </citation>
    <scope>NUCLEOTIDE SEQUENCE [LARGE SCALE GENOMIC DNA]</scope>
    <source>
        <strain evidence="1 2">CECT 5831</strain>
    </source>
</reference>
<dbReference type="AlphaFoldDB" id="A0A839TFB3"/>
<name>A0A839TFB3_9BACL</name>
<protein>
    <submittedName>
        <fullName evidence="1">Uncharacterized protein</fullName>
    </submittedName>
</protein>
<dbReference type="EMBL" id="JACHXJ010000001">
    <property type="protein sequence ID" value="MBB3125526.1"/>
    <property type="molecule type" value="Genomic_DNA"/>
</dbReference>
<proteinExistence type="predicted"/>
<evidence type="ECO:0000313" key="1">
    <source>
        <dbReference type="EMBL" id="MBB3125526.1"/>
    </source>
</evidence>
<dbReference type="RefSeq" id="WP_183577309.1">
    <property type="nucleotide sequence ID" value="NZ_JACHXJ010000001.1"/>
</dbReference>
<evidence type="ECO:0000313" key="2">
    <source>
        <dbReference type="Proteomes" id="UP000517523"/>
    </source>
</evidence>
<gene>
    <name evidence="1" type="ORF">FHS19_000180</name>
</gene>
<organism evidence="1 2">
    <name type="scientific">Paenibacillus rhizosphaerae</name>
    <dbReference type="NCBI Taxonomy" id="297318"/>
    <lineage>
        <taxon>Bacteria</taxon>
        <taxon>Bacillati</taxon>
        <taxon>Bacillota</taxon>
        <taxon>Bacilli</taxon>
        <taxon>Bacillales</taxon>
        <taxon>Paenibacillaceae</taxon>
        <taxon>Paenibacillus</taxon>
    </lineage>
</organism>
<dbReference type="Proteomes" id="UP000517523">
    <property type="component" value="Unassembled WGS sequence"/>
</dbReference>
<accession>A0A839TFB3</accession>
<dbReference type="Gene3D" id="3.20.20.80">
    <property type="entry name" value="Glycosidases"/>
    <property type="match status" value="1"/>
</dbReference>
<sequence>MRNIASRTHADPWGGIDGLGRELPTQAETGPMREGRYVGLFYFLWLGQHGTSGPFDNSGILAQYPEAVRDSAHPAWGPENSFHFWGEPLYGYYLNDDAWVLRKHVQLLTSAGVDFLVFDTTNAVTYKKVYDALFRVLDEISGQGFTVPQFAFYTNTDSGKTIAELYEDIYKPERYKHLWFHWKGKPLIIGDPAECTEEQRAFFTFRRNQWPNEEAKVNGFPWIEFQRPQRVFFNDEGEKEVISVSVAQHPSVAMSDTPFYGYGNNWGRGYCEGMENSEADLPESIHRGMNIAEQWEFAMAEDPQIIFVTGWNEWIAMRLQGTPDRPVLFVDQATLAFSRDIEPMKGGYQDHYYMQLIGYIRRYKGMSVPVDSGTFLAAEPDFTIWPSVPELYRDFEGDTMRRDHAGYGRFYYFQDTGRNDFVTLKAAHTDQCLYFYAKTKEAITPYTDRHWMMLLIRNRRDHNPGWEGYHYIVNRTVLDRAITQLERSRGDWNWEVSAEIRYFVSRNEMYVELPLALLREEEAPEDRAKGIWMEFKWVDNMQNEGDIADFYLHGDTAPEGRLNFVYRSVDES</sequence>
<comment type="caution">
    <text evidence="1">The sequence shown here is derived from an EMBL/GenBank/DDBJ whole genome shotgun (WGS) entry which is preliminary data.</text>
</comment>